<dbReference type="Proteomes" id="UP000664601">
    <property type="component" value="Unassembled WGS sequence"/>
</dbReference>
<dbReference type="InterPro" id="IPR051796">
    <property type="entry name" value="ISF_SsuE-like"/>
</dbReference>
<organism evidence="4 5">
    <name type="scientific">Candidatus Enterococcus moelleringii</name>
    <dbReference type="NCBI Taxonomy" id="2815325"/>
    <lineage>
        <taxon>Bacteria</taxon>
        <taxon>Bacillati</taxon>
        <taxon>Bacillota</taxon>
        <taxon>Bacilli</taxon>
        <taxon>Lactobacillales</taxon>
        <taxon>Enterococcaceae</taxon>
        <taxon>Enterococcus</taxon>
    </lineage>
</organism>
<dbReference type="PANTHER" id="PTHR43278:SF2">
    <property type="entry name" value="IRON-SULFUR FLAVOPROTEIN"/>
    <property type="match status" value="1"/>
</dbReference>
<gene>
    <name evidence="4" type="ORF">JZO70_08805</name>
</gene>
<reference evidence="4 5" key="1">
    <citation type="submission" date="2021-03" db="EMBL/GenBank/DDBJ databases">
        <title>Enterococcal diversity collection.</title>
        <authorList>
            <person name="Gilmore M.S."/>
            <person name="Schwartzman J."/>
            <person name="Van Tyne D."/>
            <person name="Martin M."/>
            <person name="Earl A.M."/>
            <person name="Manson A.L."/>
            <person name="Straub T."/>
            <person name="Salamzade R."/>
            <person name="Saavedra J."/>
            <person name="Lebreton F."/>
            <person name="Prichula J."/>
            <person name="Schaufler K."/>
            <person name="Gaca A."/>
            <person name="Sgardioli B."/>
            <person name="Wagenaar J."/>
            <person name="Strong T."/>
        </authorList>
    </citation>
    <scope>NUCLEOTIDE SEQUENCE [LARGE SCALE GENOMIC DNA]</scope>
    <source>
        <strain evidence="4 5">669A</strain>
    </source>
</reference>
<evidence type="ECO:0000256" key="1">
    <source>
        <dbReference type="ARBA" id="ARBA00022630"/>
    </source>
</evidence>
<feature type="domain" description="NADPH-dependent FMN reductase-like" evidence="3">
    <location>
        <begin position="1"/>
        <end position="133"/>
    </location>
</feature>
<comment type="caution">
    <text evidence="4">The sequence shown here is derived from an EMBL/GenBank/DDBJ whole genome shotgun (WGS) entry which is preliminary data.</text>
</comment>
<dbReference type="EMBL" id="JAFREM010000013">
    <property type="protein sequence ID" value="MBO1306257.1"/>
    <property type="molecule type" value="Genomic_DNA"/>
</dbReference>
<proteinExistence type="predicted"/>
<protein>
    <submittedName>
        <fullName evidence="4">Flavodoxin family protein</fullName>
    </submittedName>
</protein>
<name>A0ABS3L9I2_9ENTE</name>
<evidence type="ECO:0000259" key="3">
    <source>
        <dbReference type="Pfam" id="PF03358"/>
    </source>
</evidence>
<sequence>MNILLLNGSPRTNGNTSALSQAFAEEARSNGHQISLQPIGRMDIRGCKNCDACRKTLTGNCIQKDDMQKVLPLMAECEMLVIASPIYYFSLAGQIHCAIERMYSFERLPKLKKAALFLTAGGSGFTSAIQTYQEAIIHHMRAEDMGIIKAVGSQAKTKEKQEEVRRIARSL</sequence>
<dbReference type="PANTHER" id="PTHR43278">
    <property type="entry name" value="NAD(P)H-DEPENDENT FMN-CONTAINING OXIDOREDUCTASE YWQN-RELATED"/>
    <property type="match status" value="1"/>
</dbReference>
<evidence type="ECO:0000313" key="5">
    <source>
        <dbReference type="Proteomes" id="UP000664601"/>
    </source>
</evidence>
<keyword evidence="1" id="KW-0285">Flavoprotein</keyword>
<dbReference type="InterPro" id="IPR005025">
    <property type="entry name" value="FMN_Rdtase-like_dom"/>
</dbReference>
<dbReference type="SUPFAM" id="SSF52218">
    <property type="entry name" value="Flavoproteins"/>
    <property type="match status" value="1"/>
</dbReference>
<evidence type="ECO:0000256" key="2">
    <source>
        <dbReference type="ARBA" id="ARBA00022643"/>
    </source>
</evidence>
<dbReference type="Gene3D" id="3.40.50.360">
    <property type="match status" value="1"/>
</dbReference>
<dbReference type="Pfam" id="PF03358">
    <property type="entry name" value="FMN_red"/>
    <property type="match status" value="1"/>
</dbReference>
<keyword evidence="2" id="KW-0288">FMN</keyword>
<dbReference type="RefSeq" id="WP_207673186.1">
    <property type="nucleotide sequence ID" value="NZ_JAFREM010000013.1"/>
</dbReference>
<accession>A0ABS3L9I2</accession>
<keyword evidence="5" id="KW-1185">Reference proteome</keyword>
<dbReference type="InterPro" id="IPR029039">
    <property type="entry name" value="Flavoprotein-like_sf"/>
</dbReference>
<evidence type="ECO:0000313" key="4">
    <source>
        <dbReference type="EMBL" id="MBO1306257.1"/>
    </source>
</evidence>